<keyword evidence="5" id="KW-0479">Metal-binding</keyword>
<dbReference type="HAMAP" id="MF_01469">
    <property type="entry name" value="RNase_M5"/>
    <property type="match status" value="1"/>
</dbReference>
<keyword evidence="9" id="KW-0460">Magnesium</keyword>
<evidence type="ECO:0000256" key="5">
    <source>
        <dbReference type="ARBA" id="ARBA00022723"/>
    </source>
</evidence>
<protein>
    <recommendedName>
        <fullName evidence="11 12">Ribonuclease M5</fullName>
        <ecNumber evidence="11 12">3.1.26.8</ecNumber>
    </recommendedName>
    <alternativeName>
        <fullName evidence="11">RNase M5</fullName>
    </alternativeName>
    <alternativeName>
        <fullName evidence="11">Ribosomal RNA terminal maturase M5</fullName>
    </alternativeName>
</protein>
<name>A0ABW2NJJ0_9BACL</name>
<dbReference type="NCBIfam" id="TIGR00334">
    <property type="entry name" value="5S_RNA_mat_M5"/>
    <property type="match status" value="1"/>
</dbReference>
<keyword evidence="4 11" id="KW-0540">Nuclease</keyword>
<gene>
    <name evidence="11 14" type="primary">rnmV</name>
    <name evidence="14" type="ORF">ACFQPF_03975</name>
</gene>
<evidence type="ECO:0000256" key="3">
    <source>
        <dbReference type="ARBA" id="ARBA00022552"/>
    </source>
</evidence>
<dbReference type="InterPro" id="IPR025156">
    <property type="entry name" value="RNase_M5_C"/>
</dbReference>
<dbReference type="InterPro" id="IPR034141">
    <property type="entry name" value="TOPRIM_RNase_M5-like"/>
</dbReference>
<keyword evidence="1 11" id="KW-0963">Cytoplasm</keyword>
<evidence type="ECO:0000313" key="14">
    <source>
        <dbReference type="EMBL" id="MFC7370825.1"/>
    </source>
</evidence>
<dbReference type="SMART" id="SM00493">
    <property type="entry name" value="TOPRIM"/>
    <property type="match status" value="1"/>
</dbReference>
<dbReference type="EC" id="3.1.26.8" evidence="11 12"/>
<comment type="function">
    <text evidence="11">Required for correct processing of both the 5' and 3' ends of 5S rRNA precursor. Cleaves both sides of a double-stranded region yielding mature 5S rRNA in one step.</text>
</comment>
<proteinExistence type="inferred from homology"/>
<dbReference type="PANTHER" id="PTHR39156">
    <property type="entry name" value="RIBONUCLEASE M5"/>
    <property type="match status" value="1"/>
</dbReference>
<dbReference type="SUPFAM" id="SSF110455">
    <property type="entry name" value="Toprim domain"/>
    <property type="match status" value="1"/>
</dbReference>
<organism evidence="14 15">
    <name type="scientific">Fictibacillus iocasae</name>
    <dbReference type="NCBI Taxonomy" id="2715437"/>
    <lineage>
        <taxon>Bacteria</taxon>
        <taxon>Bacillati</taxon>
        <taxon>Bacillota</taxon>
        <taxon>Bacilli</taxon>
        <taxon>Bacillales</taxon>
        <taxon>Fictibacillaceae</taxon>
        <taxon>Fictibacillus</taxon>
    </lineage>
</organism>
<evidence type="ECO:0000256" key="7">
    <source>
        <dbReference type="ARBA" id="ARBA00022759"/>
    </source>
</evidence>
<evidence type="ECO:0000256" key="10">
    <source>
        <dbReference type="ARBA" id="ARBA00022884"/>
    </source>
</evidence>
<evidence type="ECO:0000259" key="13">
    <source>
        <dbReference type="PROSITE" id="PS50880"/>
    </source>
</evidence>
<evidence type="ECO:0000256" key="12">
    <source>
        <dbReference type="NCBIfam" id="TIGR00334"/>
    </source>
</evidence>
<dbReference type="InterPro" id="IPR006171">
    <property type="entry name" value="TOPRIM_dom"/>
</dbReference>
<keyword evidence="7 11" id="KW-0255">Endonuclease</keyword>
<feature type="domain" description="Toprim" evidence="13">
    <location>
        <begin position="4"/>
        <end position="94"/>
    </location>
</feature>
<sequence length="200" mass="22726">MKIREIIVVEGKSDTIAIKNALDADTLETNGSEISMETIERIRIAQEKRGVIIFTDPDFPGEKIRKIISEHVPGCKHAFLPKQDAISKNKKKVGVEHAPRQAILDALKHVKEEYVSDYESVSWEEVIAAGLTGGDRAKKRRERIGQLLKIGYSNGKQLHKRLNMFHISNEEFERAMRTVLEEEQHEEGYISSTADESDTR</sequence>
<keyword evidence="10 11" id="KW-0694">RNA-binding</keyword>
<comment type="caution">
    <text evidence="14">The sequence shown here is derived from an EMBL/GenBank/DDBJ whole genome shotgun (WGS) entry which is preliminary data.</text>
</comment>
<evidence type="ECO:0000256" key="4">
    <source>
        <dbReference type="ARBA" id="ARBA00022722"/>
    </source>
</evidence>
<evidence type="ECO:0000256" key="11">
    <source>
        <dbReference type="HAMAP-Rule" id="MF_01469"/>
    </source>
</evidence>
<evidence type="ECO:0000256" key="9">
    <source>
        <dbReference type="ARBA" id="ARBA00022842"/>
    </source>
</evidence>
<keyword evidence="3 11" id="KW-0698">rRNA processing</keyword>
<dbReference type="Proteomes" id="UP001596549">
    <property type="component" value="Unassembled WGS sequence"/>
</dbReference>
<dbReference type="GO" id="GO:0043822">
    <property type="term" value="F:ribonuclease M5 activity"/>
    <property type="evidence" value="ECO:0007669"/>
    <property type="project" value="UniProtKB-EC"/>
</dbReference>
<keyword evidence="2 11" id="KW-0690">Ribosome biogenesis</keyword>
<dbReference type="InterPro" id="IPR004466">
    <property type="entry name" value="RNase_M5"/>
</dbReference>
<evidence type="ECO:0000256" key="8">
    <source>
        <dbReference type="ARBA" id="ARBA00022801"/>
    </source>
</evidence>
<dbReference type="PROSITE" id="PS50880">
    <property type="entry name" value="TOPRIM"/>
    <property type="match status" value="1"/>
</dbReference>
<dbReference type="PANTHER" id="PTHR39156:SF1">
    <property type="entry name" value="RIBONUCLEASE M5"/>
    <property type="match status" value="1"/>
</dbReference>
<dbReference type="Pfam" id="PF13331">
    <property type="entry name" value="DUF4093"/>
    <property type="match status" value="1"/>
</dbReference>
<evidence type="ECO:0000256" key="1">
    <source>
        <dbReference type="ARBA" id="ARBA00022490"/>
    </source>
</evidence>
<dbReference type="CDD" id="cd01027">
    <property type="entry name" value="TOPRIM_RNase_M5_like"/>
    <property type="match status" value="1"/>
</dbReference>
<keyword evidence="8 11" id="KW-0378">Hydrolase</keyword>
<dbReference type="Pfam" id="PF01751">
    <property type="entry name" value="Toprim"/>
    <property type="match status" value="1"/>
</dbReference>
<evidence type="ECO:0000256" key="6">
    <source>
        <dbReference type="ARBA" id="ARBA00022730"/>
    </source>
</evidence>
<accession>A0ABW2NJJ0</accession>
<comment type="catalytic activity">
    <reaction evidence="11">
        <text>Endonucleolytic cleavage of RNA, removing 21 and 42 nucleotides, respectively, from the 5'- and 3'-termini of a 5S-rRNA precursor.</text>
        <dbReference type="EC" id="3.1.26.8"/>
    </reaction>
</comment>
<comment type="similarity">
    <text evidence="11">Belongs to the ribonuclease M5 family.</text>
</comment>
<dbReference type="EMBL" id="JBHTCP010000007">
    <property type="protein sequence ID" value="MFC7370825.1"/>
    <property type="molecule type" value="Genomic_DNA"/>
</dbReference>
<dbReference type="Gene3D" id="3.40.1360.10">
    <property type="match status" value="1"/>
</dbReference>
<reference evidence="15" key="1">
    <citation type="journal article" date="2019" name="Int. J. Syst. Evol. Microbiol.">
        <title>The Global Catalogue of Microorganisms (GCM) 10K type strain sequencing project: providing services to taxonomists for standard genome sequencing and annotation.</title>
        <authorList>
            <consortium name="The Broad Institute Genomics Platform"/>
            <consortium name="The Broad Institute Genome Sequencing Center for Infectious Disease"/>
            <person name="Wu L."/>
            <person name="Ma J."/>
        </authorList>
    </citation>
    <scope>NUCLEOTIDE SEQUENCE [LARGE SCALE GENOMIC DNA]</scope>
    <source>
        <strain evidence="15">NBRC 106396</strain>
    </source>
</reference>
<evidence type="ECO:0000313" key="15">
    <source>
        <dbReference type="Proteomes" id="UP001596549"/>
    </source>
</evidence>
<keyword evidence="15" id="KW-1185">Reference proteome</keyword>
<comment type="subcellular location">
    <subcellularLocation>
        <location evidence="11">Cytoplasm</location>
    </subcellularLocation>
</comment>
<dbReference type="RefSeq" id="WP_379746795.1">
    <property type="nucleotide sequence ID" value="NZ_JBHTCP010000007.1"/>
</dbReference>
<keyword evidence="6 11" id="KW-0699">rRNA-binding</keyword>
<evidence type="ECO:0000256" key="2">
    <source>
        <dbReference type="ARBA" id="ARBA00022517"/>
    </source>
</evidence>